<keyword evidence="11 15" id="KW-0472">Membrane</keyword>
<sequence>MEPAVLLAPLNSMVSARLIETSTTWCSSRVTSISSTSRGRVCSLISTGDVIVVITSDIATGVLTKGYPVEVCKEWSLGNTGLGLKIDEFESNVNEIKDPYPSADFPGDDEEEEPDIPLSPRPRPLAELQLKEKAVPIPEASSFFIFSSTNKIRLLCHRIINATTFTNFILLFILLSSISLAAEDPIRADSFRNKILSYFDIVFTVIFTVEIVLKMTVYGAFLHKGSFCRNCFNMLDLLVVGVSLISSGIQ</sequence>
<accession>A0A8J6BLH5</accession>
<dbReference type="InterPro" id="IPR005821">
    <property type="entry name" value="Ion_trans_dom"/>
</dbReference>
<evidence type="ECO:0000256" key="5">
    <source>
        <dbReference type="ARBA" id="ARBA00022692"/>
    </source>
</evidence>
<name>A0A8J6BLH5_ELECQ</name>
<evidence type="ECO:0000256" key="10">
    <source>
        <dbReference type="ARBA" id="ARBA00023065"/>
    </source>
</evidence>
<dbReference type="PANTHER" id="PTHR45628">
    <property type="entry name" value="VOLTAGE-DEPENDENT CALCIUM CHANNEL TYPE A SUBUNIT ALPHA-1"/>
    <property type="match status" value="1"/>
</dbReference>
<keyword evidence="2" id="KW-0813">Transport</keyword>
<dbReference type="EMBL" id="WNTK01003396">
    <property type="protein sequence ID" value="KAG9465153.1"/>
    <property type="molecule type" value="Genomic_DNA"/>
</dbReference>
<keyword evidence="13" id="KW-0407">Ion channel</keyword>
<dbReference type="InterPro" id="IPR050599">
    <property type="entry name" value="VDCC_alpha-1_subunit"/>
</dbReference>
<keyword evidence="10" id="KW-0406">Ion transport</keyword>
<evidence type="ECO:0000313" key="17">
    <source>
        <dbReference type="EMBL" id="KAG9465153.1"/>
    </source>
</evidence>
<evidence type="ECO:0000256" key="14">
    <source>
        <dbReference type="SAM" id="MobiDB-lite"/>
    </source>
</evidence>
<feature type="domain" description="Ion transport" evidence="16">
    <location>
        <begin position="163"/>
        <end position="246"/>
    </location>
</feature>
<dbReference type="Proteomes" id="UP000770717">
    <property type="component" value="Unassembled WGS sequence"/>
</dbReference>
<feature type="transmembrane region" description="Helical" evidence="15">
    <location>
        <begin position="201"/>
        <end position="222"/>
    </location>
</feature>
<feature type="region of interest" description="Disordered" evidence="14">
    <location>
        <begin position="98"/>
        <end position="119"/>
    </location>
</feature>
<dbReference type="GO" id="GO:0098703">
    <property type="term" value="P:calcium ion import across plasma membrane"/>
    <property type="evidence" value="ECO:0007669"/>
    <property type="project" value="TreeGrafter"/>
</dbReference>
<evidence type="ECO:0000256" key="1">
    <source>
        <dbReference type="ARBA" id="ARBA00004141"/>
    </source>
</evidence>
<evidence type="ECO:0000256" key="13">
    <source>
        <dbReference type="ARBA" id="ARBA00023303"/>
    </source>
</evidence>
<keyword evidence="12" id="KW-1015">Disulfide bond</keyword>
<dbReference type="Pfam" id="PF00520">
    <property type="entry name" value="Ion_trans"/>
    <property type="match status" value="1"/>
</dbReference>
<organism evidence="17 18">
    <name type="scientific">Eleutherodactylus coqui</name>
    <name type="common">Puerto Rican coqui</name>
    <dbReference type="NCBI Taxonomy" id="57060"/>
    <lineage>
        <taxon>Eukaryota</taxon>
        <taxon>Metazoa</taxon>
        <taxon>Chordata</taxon>
        <taxon>Craniata</taxon>
        <taxon>Vertebrata</taxon>
        <taxon>Euteleostomi</taxon>
        <taxon>Amphibia</taxon>
        <taxon>Batrachia</taxon>
        <taxon>Anura</taxon>
        <taxon>Neobatrachia</taxon>
        <taxon>Hyloidea</taxon>
        <taxon>Eleutherodactylidae</taxon>
        <taxon>Eleutherodactylinae</taxon>
        <taxon>Eleutherodactylus</taxon>
        <taxon>Eleutherodactylus</taxon>
    </lineage>
</organism>
<keyword evidence="3" id="KW-0109">Calcium transport</keyword>
<proteinExistence type="predicted"/>
<dbReference type="InterPro" id="IPR027359">
    <property type="entry name" value="Volt_channel_dom_sf"/>
</dbReference>
<dbReference type="GO" id="GO:0008331">
    <property type="term" value="F:high voltage-gated calcium channel activity"/>
    <property type="evidence" value="ECO:0007669"/>
    <property type="project" value="TreeGrafter"/>
</dbReference>
<dbReference type="AlphaFoldDB" id="A0A8J6BLH5"/>
<evidence type="ECO:0000256" key="6">
    <source>
        <dbReference type="ARBA" id="ARBA00022737"/>
    </source>
</evidence>
<evidence type="ECO:0000256" key="8">
    <source>
        <dbReference type="ARBA" id="ARBA00022882"/>
    </source>
</evidence>
<evidence type="ECO:0000256" key="7">
    <source>
        <dbReference type="ARBA" id="ARBA00022837"/>
    </source>
</evidence>
<feature type="compositionally biased region" description="Acidic residues" evidence="14">
    <location>
        <begin position="106"/>
        <end position="115"/>
    </location>
</feature>
<evidence type="ECO:0000313" key="18">
    <source>
        <dbReference type="Proteomes" id="UP000770717"/>
    </source>
</evidence>
<keyword evidence="8" id="KW-0851">Voltage-gated channel</keyword>
<dbReference type="PANTHER" id="PTHR45628:SF9">
    <property type="entry name" value="VOLTAGE-DEPENDENT L-TYPE CALCIUM CHANNEL SUBUNIT ALPHA-1S"/>
    <property type="match status" value="1"/>
</dbReference>
<dbReference type="Gene3D" id="1.20.120.350">
    <property type="entry name" value="Voltage-gated potassium channels. Chain C"/>
    <property type="match status" value="1"/>
</dbReference>
<evidence type="ECO:0000259" key="16">
    <source>
        <dbReference type="Pfam" id="PF00520"/>
    </source>
</evidence>
<evidence type="ECO:0000256" key="11">
    <source>
        <dbReference type="ARBA" id="ARBA00023136"/>
    </source>
</evidence>
<evidence type="ECO:0000256" key="15">
    <source>
        <dbReference type="SAM" id="Phobius"/>
    </source>
</evidence>
<dbReference type="InterPro" id="IPR005450">
    <property type="entry name" value="VDCC_L_a1ssu"/>
</dbReference>
<dbReference type="PRINTS" id="PR01634">
    <property type="entry name" value="LVDCCALPHA1S"/>
</dbReference>
<keyword evidence="5 15" id="KW-0812">Transmembrane</keyword>
<gene>
    <name evidence="17" type="ORF">GDO78_018806</name>
</gene>
<keyword evidence="6" id="KW-0677">Repeat</keyword>
<comment type="caution">
    <text evidence="17">The sequence shown here is derived from an EMBL/GenBank/DDBJ whole genome shotgun (WGS) entry which is preliminary data.</text>
</comment>
<keyword evidence="18" id="KW-1185">Reference proteome</keyword>
<dbReference type="SUPFAM" id="SSF81324">
    <property type="entry name" value="Voltage-gated potassium channels"/>
    <property type="match status" value="1"/>
</dbReference>
<keyword evidence="4" id="KW-0107">Calcium channel</keyword>
<comment type="subcellular location">
    <subcellularLocation>
        <location evidence="1">Membrane</location>
        <topology evidence="1">Multi-pass membrane protein</topology>
    </subcellularLocation>
</comment>
<evidence type="ECO:0000256" key="9">
    <source>
        <dbReference type="ARBA" id="ARBA00022989"/>
    </source>
</evidence>
<keyword evidence="7" id="KW-0106">Calcium</keyword>
<evidence type="ECO:0000256" key="12">
    <source>
        <dbReference type="ARBA" id="ARBA00023157"/>
    </source>
</evidence>
<feature type="transmembrane region" description="Helical" evidence="15">
    <location>
        <begin position="159"/>
        <end position="181"/>
    </location>
</feature>
<keyword evidence="9 15" id="KW-1133">Transmembrane helix</keyword>
<dbReference type="OrthoDB" id="431720at2759"/>
<evidence type="ECO:0000256" key="4">
    <source>
        <dbReference type="ARBA" id="ARBA00022673"/>
    </source>
</evidence>
<protein>
    <recommendedName>
        <fullName evidence="16">Ion transport domain-containing protein</fullName>
    </recommendedName>
</protein>
<evidence type="ECO:0000256" key="3">
    <source>
        <dbReference type="ARBA" id="ARBA00022568"/>
    </source>
</evidence>
<reference evidence="17" key="1">
    <citation type="thesis" date="2020" institute="ProQuest LLC" country="789 East Eisenhower Parkway, Ann Arbor, MI, USA">
        <title>Comparative Genomics and Chromosome Evolution.</title>
        <authorList>
            <person name="Mudd A.B."/>
        </authorList>
    </citation>
    <scope>NUCLEOTIDE SEQUENCE</scope>
    <source>
        <strain evidence="17">HN-11 Male</strain>
        <tissue evidence="17">Kidney and liver</tissue>
    </source>
</reference>
<evidence type="ECO:0000256" key="2">
    <source>
        <dbReference type="ARBA" id="ARBA00022448"/>
    </source>
</evidence>
<feature type="transmembrane region" description="Helical" evidence="15">
    <location>
        <begin position="231"/>
        <end position="249"/>
    </location>
</feature>
<dbReference type="GO" id="GO:0005891">
    <property type="term" value="C:voltage-gated calcium channel complex"/>
    <property type="evidence" value="ECO:0007669"/>
    <property type="project" value="InterPro"/>
</dbReference>
<dbReference type="FunFam" id="1.20.120.350:FF:000006">
    <property type="entry name" value="Voltage-dependent L-type calcium channel subunit alpha"/>
    <property type="match status" value="1"/>
</dbReference>